<dbReference type="GO" id="GO:0022857">
    <property type="term" value="F:transmembrane transporter activity"/>
    <property type="evidence" value="ECO:0007669"/>
    <property type="project" value="TreeGrafter"/>
</dbReference>
<keyword evidence="3 7" id="KW-0812">Transmembrane</keyword>
<dbReference type="EMBL" id="MWBO01000031">
    <property type="protein sequence ID" value="OQA52461.1"/>
    <property type="molecule type" value="Genomic_DNA"/>
</dbReference>
<evidence type="ECO:0000313" key="10">
    <source>
        <dbReference type="EMBL" id="OQA52461.1"/>
    </source>
</evidence>
<dbReference type="Proteomes" id="UP000485367">
    <property type="component" value="Unassembled WGS sequence"/>
</dbReference>
<comment type="caution">
    <text evidence="10">The sequence shown here is derived from an EMBL/GenBank/DDBJ whole genome shotgun (WGS) entry which is preliminary data.</text>
</comment>
<comment type="subcellular location">
    <subcellularLocation>
        <location evidence="1">Cell membrane</location>
        <topology evidence="1">Multi-pass membrane protein</topology>
    </subcellularLocation>
</comment>
<keyword evidence="5 7" id="KW-0472">Membrane</keyword>
<feature type="transmembrane region" description="Helical" evidence="7">
    <location>
        <begin position="288"/>
        <end position="312"/>
    </location>
</feature>
<evidence type="ECO:0000256" key="7">
    <source>
        <dbReference type="SAM" id="Phobius"/>
    </source>
</evidence>
<feature type="transmembrane region" description="Helical" evidence="7">
    <location>
        <begin position="20"/>
        <end position="42"/>
    </location>
</feature>
<evidence type="ECO:0000256" key="2">
    <source>
        <dbReference type="ARBA" id="ARBA00022475"/>
    </source>
</evidence>
<proteinExistence type="inferred from homology"/>
<evidence type="ECO:0000256" key="4">
    <source>
        <dbReference type="ARBA" id="ARBA00022989"/>
    </source>
</evidence>
<dbReference type="InterPro" id="IPR003838">
    <property type="entry name" value="ABC3_permease_C"/>
</dbReference>
<evidence type="ECO:0000259" key="8">
    <source>
        <dbReference type="Pfam" id="PF02687"/>
    </source>
</evidence>
<dbReference type="PANTHER" id="PTHR30572">
    <property type="entry name" value="MEMBRANE COMPONENT OF TRANSPORTER-RELATED"/>
    <property type="match status" value="1"/>
</dbReference>
<dbReference type="PANTHER" id="PTHR30572:SF4">
    <property type="entry name" value="ABC TRANSPORTER PERMEASE YTRF"/>
    <property type="match status" value="1"/>
</dbReference>
<feature type="transmembrane region" description="Helical" evidence="7">
    <location>
        <begin position="324"/>
        <end position="354"/>
    </location>
</feature>
<dbReference type="GO" id="GO:0005886">
    <property type="term" value="C:plasma membrane"/>
    <property type="evidence" value="ECO:0007669"/>
    <property type="project" value="UniProtKB-SubCell"/>
</dbReference>
<evidence type="ECO:0000256" key="3">
    <source>
        <dbReference type="ARBA" id="ARBA00022692"/>
    </source>
</evidence>
<name>A0A1V5SE39_9BACT</name>
<feature type="transmembrane region" description="Helical" evidence="7">
    <location>
        <begin position="374"/>
        <end position="394"/>
    </location>
</feature>
<evidence type="ECO:0000259" key="9">
    <source>
        <dbReference type="Pfam" id="PF12704"/>
    </source>
</evidence>
<reference evidence="10" key="1">
    <citation type="submission" date="2017-02" db="EMBL/GenBank/DDBJ databases">
        <title>Delving into the versatile metabolic prowess of the omnipresent phylum Bacteroidetes.</title>
        <authorList>
            <person name="Nobu M.K."/>
            <person name="Mei R."/>
            <person name="Narihiro T."/>
            <person name="Kuroda K."/>
            <person name="Liu W.-T."/>
        </authorList>
    </citation>
    <scope>NUCLEOTIDE SEQUENCE</scope>
    <source>
        <strain evidence="10">ADurb.Bin280</strain>
    </source>
</reference>
<comment type="similarity">
    <text evidence="6">Belongs to the ABC-4 integral membrane protein family.</text>
</comment>
<dbReference type="Pfam" id="PF02687">
    <property type="entry name" value="FtsX"/>
    <property type="match status" value="1"/>
</dbReference>
<evidence type="ECO:0000256" key="1">
    <source>
        <dbReference type="ARBA" id="ARBA00004651"/>
    </source>
</evidence>
<evidence type="ECO:0000256" key="6">
    <source>
        <dbReference type="ARBA" id="ARBA00038076"/>
    </source>
</evidence>
<dbReference type="InterPro" id="IPR025857">
    <property type="entry name" value="MacB_PCD"/>
</dbReference>
<dbReference type="EC" id="3.6.3.-" evidence="10"/>
<organism evidence="10">
    <name type="scientific">candidate division WS2 bacterium ADurb.Bin280</name>
    <dbReference type="NCBI Taxonomy" id="1852829"/>
    <lineage>
        <taxon>Bacteria</taxon>
        <taxon>candidate division WS2</taxon>
    </lineage>
</organism>
<evidence type="ECO:0000256" key="5">
    <source>
        <dbReference type="ARBA" id="ARBA00023136"/>
    </source>
</evidence>
<keyword evidence="10" id="KW-0547">Nucleotide-binding</keyword>
<dbReference type="InterPro" id="IPR050250">
    <property type="entry name" value="Macrolide_Exporter_MacB"/>
</dbReference>
<feature type="domain" description="ABC3 transporter permease C-terminal" evidence="8">
    <location>
        <begin position="291"/>
        <end position="400"/>
    </location>
</feature>
<dbReference type="Pfam" id="PF12704">
    <property type="entry name" value="MacB_PCD"/>
    <property type="match status" value="1"/>
</dbReference>
<sequence length="411" mass="44179">MKLIPLIIKEAFISIFRHKLRSFFAVLGVMVGIAAVISLVSIGKGVEKDVTKTVEGIGTNLIVVLSGKIETDSGGFNQSQMSNPANFISGDILKREDADEISKIEGVKAVAPIALAAGSVRKGDKVSGSMIMGTNPPMKDVMSGFEVKYGRFIEDSDSDQKKIVVADMIREQLFEGKENIVGEKVEIGKDEFEIIGQLQKPKDAGELFSSDYDSVAIITMDQAKRINGGEDKIMRIAVSANDSNTIDETVERIKQNMLLRHKDDEFSVLTQEELLDMFSSIINILTSAVSAIGAISLIVGGIGISSVMFMSVADRTREIGIRKALGATGGVITLQFLIESIILSILGGAFGLFLSLVVNRVVAEKTVIEPHLTSTVVVLSVVFCTLVGVIFGLIPAIRASLKDPVEALREG</sequence>
<dbReference type="GO" id="GO:0016787">
    <property type="term" value="F:hydrolase activity"/>
    <property type="evidence" value="ECO:0007669"/>
    <property type="project" value="UniProtKB-KW"/>
</dbReference>
<keyword evidence="10" id="KW-0067">ATP-binding</keyword>
<accession>A0A1V5SE39</accession>
<gene>
    <name evidence="10" type="primary">macB</name>
    <name evidence="10" type="ORF">BWY43_00528</name>
</gene>
<keyword evidence="4 7" id="KW-1133">Transmembrane helix</keyword>
<keyword evidence="10" id="KW-0378">Hydrolase</keyword>
<keyword evidence="2" id="KW-1003">Cell membrane</keyword>
<feature type="domain" description="MacB-like periplasmic core" evidence="9">
    <location>
        <begin position="22"/>
        <end position="255"/>
    </location>
</feature>
<dbReference type="AlphaFoldDB" id="A0A1V5SE39"/>
<dbReference type="GO" id="GO:0005524">
    <property type="term" value="F:ATP binding"/>
    <property type="evidence" value="ECO:0007669"/>
    <property type="project" value="UniProtKB-KW"/>
</dbReference>
<protein>
    <submittedName>
        <fullName evidence="10">Macrolide export ATP-binding/permease protein MacB</fullName>
        <ecNumber evidence="10">3.6.3.-</ecNumber>
    </submittedName>
</protein>